<name>A0A2H0C1Y1_9BACT</name>
<accession>A0A2H0C1Y1</accession>
<dbReference type="InterPro" id="IPR014729">
    <property type="entry name" value="Rossmann-like_a/b/a_fold"/>
</dbReference>
<evidence type="ECO:0000313" key="2">
    <source>
        <dbReference type="Proteomes" id="UP000229699"/>
    </source>
</evidence>
<protein>
    <submittedName>
        <fullName evidence="1">Uncharacterized protein</fullName>
    </submittedName>
</protein>
<reference evidence="1 2" key="1">
    <citation type="submission" date="2017-09" db="EMBL/GenBank/DDBJ databases">
        <title>Depth-based differentiation of microbial function through sediment-hosted aquifers and enrichment of novel symbionts in the deep terrestrial subsurface.</title>
        <authorList>
            <person name="Probst A.J."/>
            <person name="Ladd B."/>
            <person name="Jarett J.K."/>
            <person name="Geller-Mcgrath D.E."/>
            <person name="Sieber C.M."/>
            <person name="Emerson J.B."/>
            <person name="Anantharaman K."/>
            <person name="Thomas B.C."/>
            <person name="Malmstrom R."/>
            <person name="Stieglmeier M."/>
            <person name="Klingl A."/>
            <person name="Woyke T."/>
            <person name="Ryan C.M."/>
            <person name="Banfield J.F."/>
        </authorList>
    </citation>
    <scope>NUCLEOTIDE SEQUENCE [LARGE SCALE GENOMIC DNA]</scope>
    <source>
        <strain evidence="1">CG22_combo_CG10-13_8_21_14_all_34_12</strain>
    </source>
</reference>
<gene>
    <name evidence="1" type="ORF">COW97_02760</name>
</gene>
<dbReference type="Gene3D" id="3.40.50.620">
    <property type="entry name" value="HUPs"/>
    <property type="match status" value="1"/>
</dbReference>
<organism evidence="1 2">
    <name type="scientific">Candidatus Roizmanbacteria bacterium CG22_combo_CG10-13_8_21_14_all_34_12</name>
    <dbReference type="NCBI Taxonomy" id="1974860"/>
    <lineage>
        <taxon>Bacteria</taxon>
        <taxon>Candidatus Roizmaniibacteriota</taxon>
    </lineage>
</organism>
<dbReference type="Proteomes" id="UP000229699">
    <property type="component" value="Unassembled WGS sequence"/>
</dbReference>
<dbReference type="EMBL" id="PCTC01000058">
    <property type="protein sequence ID" value="PIP63390.1"/>
    <property type="molecule type" value="Genomic_DNA"/>
</dbReference>
<proteinExistence type="predicted"/>
<evidence type="ECO:0000313" key="1">
    <source>
        <dbReference type="EMBL" id="PIP63390.1"/>
    </source>
</evidence>
<comment type="caution">
    <text evidence="1">The sequence shown here is derived from an EMBL/GenBank/DDBJ whole genome shotgun (WGS) entry which is preliminary data.</text>
</comment>
<dbReference type="AlphaFoldDB" id="A0A2H0C1Y1"/>
<sequence>MSEIIKKPQLSIQVINNLTKAEPIRIEQSGYTFPFCYGSGFIKAVIQQCIDNRTLYSSHSFITNALLYLNAYSERLNQFNQASGSNVFSDQGPFPKKDKHRVFFHGRSNGIPTPFGIRAFQLARKLYPESEILFGVDHDKSSTEKNQQPFMNSQFRASCYLAPKIVDNVIYLHPPSDKIKKKIYWNRIYSPNESLQPDVIIIPDDELNGTKKEDSTEQIRVLSFPDIFSKDEYGLFSKIHQTNLKAGDIPDDDLYLTWEKIANELKVQ</sequence>